<dbReference type="EMBL" id="KB743525">
    <property type="protein sequence ID" value="EOA98281.1"/>
    <property type="molecule type" value="Genomic_DNA"/>
</dbReference>
<evidence type="ECO:0000313" key="3">
    <source>
        <dbReference type="Proteomes" id="UP000296049"/>
    </source>
</evidence>
<protein>
    <submittedName>
        <fullName evidence="2">Uncharacterized protein</fullName>
    </submittedName>
</protein>
<accession>R0JME4</accession>
<reference evidence="3" key="1">
    <citation type="journal article" date="2013" name="Nat. Genet.">
        <title>The duck genome and transcriptome provide insight into an avian influenza virus reservoir species.</title>
        <authorList>
            <person name="Huang Y."/>
            <person name="Li Y."/>
            <person name="Burt D.W."/>
            <person name="Chen H."/>
            <person name="Zhang Y."/>
            <person name="Qian W."/>
            <person name="Kim H."/>
            <person name="Gan S."/>
            <person name="Zhao Y."/>
            <person name="Li J."/>
            <person name="Yi K."/>
            <person name="Feng H."/>
            <person name="Zhu P."/>
            <person name="Li B."/>
            <person name="Liu Q."/>
            <person name="Fairley S."/>
            <person name="Magor K.E."/>
            <person name="Du Z."/>
            <person name="Hu X."/>
            <person name="Goodman L."/>
            <person name="Tafer H."/>
            <person name="Vignal A."/>
            <person name="Lee T."/>
            <person name="Kim K.W."/>
            <person name="Sheng Z."/>
            <person name="An Y."/>
            <person name="Searle S."/>
            <person name="Herrero J."/>
            <person name="Groenen M.A."/>
            <person name="Crooijmans R.P."/>
            <person name="Faraut T."/>
            <person name="Cai Q."/>
            <person name="Webster R.G."/>
            <person name="Aldridge J.R."/>
            <person name="Warren W.C."/>
            <person name="Bartschat S."/>
            <person name="Kehr S."/>
            <person name="Marz M."/>
            <person name="Stadler P.F."/>
            <person name="Smith J."/>
            <person name="Kraus R.H."/>
            <person name="Zhao Y."/>
            <person name="Ren L."/>
            <person name="Fei J."/>
            <person name="Morisson M."/>
            <person name="Kaiser P."/>
            <person name="Griffin D.K."/>
            <person name="Rao M."/>
            <person name="Pitel F."/>
            <person name="Wang J."/>
            <person name="Li N."/>
        </authorList>
    </citation>
    <scope>NUCLEOTIDE SEQUENCE [LARGE SCALE GENOMIC DNA]</scope>
</reference>
<dbReference type="AlphaFoldDB" id="R0JME4"/>
<feature type="compositionally biased region" description="Polar residues" evidence="1">
    <location>
        <begin position="36"/>
        <end position="51"/>
    </location>
</feature>
<evidence type="ECO:0000313" key="2">
    <source>
        <dbReference type="EMBL" id="EOA98281.1"/>
    </source>
</evidence>
<feature type="region of interest" description="Disordered" evidence="1">
    <location>
        <begin position="35"/>
        <end position="54"/>
    </location>
</feature>
<dbReference type="Proteomes" id="UP000296049">
    <property type="component" value="Unassembled WGS sequence"/>
</dbReference>
<organism evidence="2 3">
    <name type="scientific">Anas platyrhynchos</name>
    <name type="common">Mallard</name>
    <name type="synonym">Anas boschas</name>
    <dbReference type="NCBI Taxonomy" id="8839"/>
    <lineage>
        <taxon>Eukaryota</taxon>
        <taxon>Metazoa</taxon>
        <taxon>Chordata</taxon>
        <taxon>Craniata</taxon>
        <taxon>Vertebrata</taxon>
        <taxon>Euteleostomi</taxon>
        <taxon>Archelosauria</taxon>
        <taxon>Archosauria</taxon>
        <taxon>Dinosauria</taxon>
        <taxon>Saurischia</taxon>
        <taxon>Theropoda</taxon>
        <taxon>Coelurosauria</taxon>
        <taxon>Aves</taxon>
        <taxon>Neognathae</taxon>
        <taxon>Galloanserae</taxon>
        <taxon>Anseriformes</taxon>
        <taxon>Anatidae</taxon>
        <taxon>Anatinae</taxon>
        <taxon>Anas</taxon>
    </lineage>
</organism>
<keyword evidence="3" id="KW-1185">Reference proteome</keyword>
<sequence>MVYRGTSKISPKALIGKQLLVAFGAQQEIRDAQEPCDSNQVSVTSGTPQSWHNKETTPWGGINTWVVQIAWTRDGPGVTIPALLTFSFFMLVTTDDPAHPFMFITEHRSQLMLDITLMSTEQAVINEHSKLSKFFVDHQRSIDTSISSNSDIPCTFSNISSAQRATLLPTASKKKKKKTFSPVRKVQAVSHATTAVPQAACNPSDHVLLGWEVTSVLLLSASKNDNVLPPHYLHLPLARVLDVLTFLAGLCPPEPLTKGCSNVTSCSEAHSAWSAHCMLNALACAKRNGTDLKMAAGKKEEPPLHMSFVLWVRAQPRTGAVNAPEEVAAVEKERALWVPASAMFGHLFYSRGFPKEEDCVKIEGCSAPKLIILNTDRDNYIKAMNACYKGGTADILNSPKPPTAVLRSRITSTVTTRTAQLRKLPLVQQDYFYSHNQDSTAEKTSLSGMNWPRLPPHFFFIGAVKR</sequence>
<evidence type="ECO:0000256" key="1">
    <source>
        <dbReference type="SAM" id="MobiDB-lite"/>
    </source>
</evidence>
<name>R0JME4_ANAPL</name>
<gene>
    <name evidence="2" type="ORF">Anapl_03047</name>
</gene>
<proteinExistence type="predicted"/>